<dbReference type="AlphaFoldDB" id="A0A8S8ZHR9"/>
<dbReference type="SUPFAM" id="SSF52540">
    <property type="entry name" value="P-loop containing nucleoside triphosphate hydrolases"/>
    <property type="match status" value="1"/>
</dbReference>
<evidence type="ECO:0000256" key="1">
    <source>
        <dbReference type="SAM" id="Phobius"/>
    </source>
</evidence>
<dbReference type="CDD" id="cd00882">
    <property type="entry name" value="Ras_like_GTPase"/>
    <property type="match status" value="1"/>
</dbReference>
<name>A0A8S8ZHR9_SORMA</name>
<keyword evidence="1" id="KW-1133">Transmembrane helix</keyword>
<organism evidence="3 4">
    <name type="scientific">Sordaria macrospora</name>
    <dbReference type="NCBI Taxonomy" id="5147"/>
    <lineage>
        <taxon>Eukaryota</taxon>
        <taxon>Fungi</taxon>
        <taxon>Dikarya</taxon>
        <taxon>Ascomycota</taxon>
        <taxon>Pezizomycotina</taxon>
        <taxon>Sordariomycetes</taxon>
        <taxon>Sordariomycetidae</taxon>
        <taxon>Sordariales</taxon>
        <taxon>Sordariaceae</taxon>
        <taxon>Sordaria</taxon>
    </lineage>
</organism>
<feature type="domain" description="G" evidence="2">
    <location>
        <begin position="16"/>
        <end position="72"/>
    </location>
</feature>
<evidence type="ECO:0000313" key="3">
    <source>
        <dbReference type="EMBL" id="KAA8628708.1"/>
    </source>
</evidence>
<dbReference type="VEuPathDB" id="FungiDB:SMAC_06944"/>
<dbReference type="InterPro" id="IPR006073">
    <property type="entry name" value="GTP-bd"/>
</dbReference>
<comment type="caution">
    <text evidence="3">The sequence shown here is derived from an EMBL/GenBank/DDBJ whole genome shotgun (WGS) entry which is preliminary data.</text>
</comment>
<accession>A0A8S8ZHR9</accession>
<feature type="transmembrane region" description="Helical" evidence="1">
    <location>
        <begin position="375"/>
        <end position="395"/>
    </location>
</feature>
<evidence type="ECO:0000313" key="4">
    <source>
        <dbReference type="Proteomes" id="UP000433876"/>
    </source>
</evidence>
<proteinExistence type="predicted"/>
<keyword evidence="1" id="KW-0812">Transmembrane</keyword>
<dbReference type="Gene3D" id="3.40.50.300">
    <property type="entry name" value="P-loop containing nucleotide triphosphate hydrolases"/>
    <property type="match status" value="1"/>
</dbReference>
<dbReference type="EMBL" id="NMPR01000167">
    <property type="protein sequence ID" value="KAA8628708.1"/>
    <property type="molecule type" value="Genomic_DNA"/>
</dbReference>
<evidence type="ECO:0000259" key="2">
    <source>
        <dbReference type="Pfam" id="PF01926"/>
    </source>
</evidence>
<dbReference type="Pfam" id="PF01926">
    <property type="entry name" value="MMR_HSR1"/>
    <property type="match status" value="1"/>
</dbReference>
<dbReference type="Proteomes" id="UP000433876">
    <property type="component" value="Unassembled WGS sequence"/>
</dbReference>
<protein>
    <recommendedName>
        <fullName evidence="2">G domain-containing protein</fullName>
    </recommendedName>
</protein>
<dbReference type="OMA" id="YTSNFWG"/>
<sequence>MPNRASHRMGPTDVVVLVMGMTGSGKSQFISKLTGEEVGVGHNLQSDTVSLDLYSCVENGRRIFVADTSGFGDTRRPDVEILKDIAFFLGQIHRHNVRLGGILYLHPITDNRVSGSALRTFNLLRAFCGPQALKCAALVTTKWDSLRSAKDDLAASDRESELKYTSNFWGLMRQQGSQVHRWFGSQSSAQAIVRGLIQSTCQSTSLPVLQIQRELVDEERHLDETLAGREVLKWYGVAYQKLKQEIQSLKSDVLAAPDLTLDELSASERELNHLMDELGRTERVQQDLRVSPNDLFDEKQEQYKDMYHGTIRDLTDRLSRCEETLNGHLKPIITMDNIPAEKAAPAAPRTITGAPPPHTATGRWTRTKLFLRQNILPLLGILAGVGVIAAGAAVISPPLVTAGAQLCALFFAGVEWPAHPPTGAGGTELAGGIEDVMRACPPTPISPGFQICA</sequence>
<gene>
    <name evidence="3" type="ORF">SMACR_06944</name>
</gene>
<reference evidence="3 4" key="1">
    <citation type="submission" date="2017-07" db="EMBL/GenBank/DDBJ databases">
        <title>Genome sequence of the Sordaria macrospora wild type strain R19027.</title>
        <authorList>
            <person name="Nowrousian M."/>
            <person name="Teichert I."/>
            <person name="Kueck U."/>
        </authorList>
    </citation>
    <scope>NUCLEOTIDE SEQUENCE [LARGE SCALE GENOMIC DNA]</scope>
    <source>
        <strain evidence="3 4">R19027</strain>
        <tissue evidence="3">Mycelium</tissue>
    </source>
</reference>
<keyword evidence="1" id="KW-0472">Membrane</keyword>
<dbReference type="GO" id="GO:0005525">
    <property type="term" value="F:GTP binding"/>
    <property type="evidence" value="ECO:0007669"/>
    <property type="project" value="InterPro"/>
</dbReference>
<dbReference type="InterPro" id="IPR027417">
    <property type="entry name" value="P-loop_NTPase"/>
</dbReference>